<dbReference type="GO" id="GO:0016887">
    <property type="term" value="F:ATP hydrolysis activity"/>
    <property type="evidence" value="ECO:0007669"/>
    <property type="project" value="InterPro"/>
</dbReference>
<dbReference type="InterPro" id="IPR049945">
    <property type="entry name" value="AAA_22"/>
</dbReference>
<evidence type="ECO:0000313" key="3">
    <source>
        <dbReference type="Proteomes" id="UP000612233"/>
    </source>
</evidence>
<dbReference type="SUPFAM" id="SSF47413">
    <property type="entry name" value="lambda repressor-like DNA-binding domains"/>
    <property type="match status" value="1"/>
</dbReference>
<name>A0A927GL17_9BACT</name>
<dbReference type="SUPFAM" id="SSF52540">
    <property type="entry name" value="P-loop containing nucleoside triphosphate hydrolases"/>
    <property type="match status" value="1"/>
</dbReference>
<comment type="caution">
    <text evidence="2">The sequence shown here is derived from an EMBL/GenBank/DDBJ whole genome shotgun (WGS) entry which is preliminary data.</text>
</comment>
<keyword evidence="2" id="KW-0547">Nucleotide-binding</keyword>
<keyword evidence="3" id="KW-1185">Reference proteome</keyword>
<sequence>MLESQKEQITTALEAYMAAHDISQNKVSKGSGVSAGYVSAILKRKWNEVPVADGKTTVIGDSHFRKLQAWMGLSLDVFQTKNYMDIMITLDDARRNVSYYIIDADTGAGKTFTITEYARQHSANTYVVKCSNAMTATQMVRAMCKAVGVGVTGETGAVEDRLKAIADKMNREQALLVLDESETMVKKSRAFGYIKDLYDRVEGRSSIVIVGANGFLAKLKQKAHYNVESFPQVLRRFGANPVLLNSGVDMGDATEICASYGITQKRDVTALVASCDNYGTFFSRLKKLKSDQEALQAAE</sequence>
<dbReference type="InterPro" id="IPR010982">
    <property type="entry name" value="Lambda_DNA-bd_dom_sf"/>
</dbReference>
<dbReference type="Gene3D" id="1.10.260.40">
    <property type="entry name" value="lambda repressor-like DNA-binding domains"/>
    <property type="match status" value="1"/>
</dbReference>
<evidence type="ECO:0000259" key="1">
    <source>
        <dbReference type="Pfam" id="PF13401"/>
    </source>
</evidence>
<dbReference type="InterPro" id="IPR027417">
    <property type="entry name" value="P-loop_NTPase"/>
</dbReference>
<gene>
    <name evidence="2" type="ORF">IC235_17730</name>
</gene>
<reference evidence="2" key="1">
    <citation type="submission" date="2020-09" db="EMBL/GenBank/DDBJ databases">
        <authorList>
            <person name="Kim M.K."/>
        </authorList>
    </citation>
    <scope>NUCLEOTIDE SEQUENCE</scope>
    <source>
        <strain evidence="2">BT664</strain>
    </source>
</reference>
<feature type="domain" description="ORC1/DEAH AAA+ ATPase" evidence="1">
    <location>
        <begin position="100"/>
        <end position="216"/>
    </location>
</feature>
<dbReference type="Pfam" id="PF13401">
    <property type="entry name" value="AAA_22"/>
    <property type="match status" value="1"/>
</dbReference>
<dbReference type="RefSeq" id="WP_191006542.1">
    <property type="nucleotide sequence ID" value="NZ_JACXAD010000022.1"/>
</dbReference>
<evidence type="ECO:0000313" key="2">
    <source>
        <dbReference type="EMBL" id="MBD2769734.1"/>
    </source>
</evidence>
<keyword evidence="2" id="KW-0067">ATP-binding</keyword>
<dbReference type="GO" id="GO:0003677">
    <property type="term" value="F:DNA binding"/>
    <property type="evidence" value="ECO:0007669"/>
    <property type="project" value="InterPro"/>
</dbReference>
<dbReference type="GO" id="GO:0005524">
    <property type="term" value="F:ATP binding"/>
    <property type="evidence" value="ECO:0007669"/>
    <property type="project" value="UniProtKB-KW"/>
</dbReference>
<organism evidence="2 3">
    <name type="scientific">Hymenobacter montanus</name>
    <dbReference type="NCBI Taxonomy" id="2771359"/>
    <lineage>
        <taxon>Bacteria</taxon>
        <taxon>Pseudomonadati</taxon>
        <taxon>Bacteroidota</taxon>
        <taxon>Cytophagia</taxon>
        <taxon>Cytophagales</taxon>
        <taxon>Hymenobacteraceae</taxon>
        <taxon>Hymenobacter</taxon>
    </lineage>
</organism>
<proteinExistence type="predicted"/>
<dbReference type="AlphaFoldDB" id="A0A927GL17"/>
<protein>
    <submittedName>
        <fullName evidence="2">ATP-binding protein</fullName>
    </submittedName>
</protein>
<dbReference type="Proteomes" id="UP000612233">
    <property type="component" value="Unassembled WGS sequence"/>
</dbReference>
<dbReference type="EMBL" id="JACXAD010000022">
    <property type="protein sequence ID" value="MBD2769734.1"/>
    <property type="molecule type" value="Genomic_DNA"/>
</dbReference>
<accession>A0A927GL17</accession>
<dbReference type="Gene3D" id="3.40.50.300">
    <property type="entry name" value="P-loop containing nucleotide triphosphate hydrolases"/>
    <property type="match status" value="1"/>
</dbReference>